<comment type="pathway">
    <text evidence="1 10">Metabolic intermediate biosynthesis; 1-deoxy-D-xylulose 5-phosphate biosynthesis; 1-deoxy-D-xylulose 5-phosphate from D-glyceraldehyde 3-phosphate and pyruvate: step 1/1.</text>
</comment>
<dbReference type="Gene3D" id="3.40.50.920">
    <property type="match status" value="1"/>
</dbReference>
<name>A0A1B7XQ22_9BACT</name>
<comment type="catalytic activity">
    <reaction evidence="10">
        <text>D-glyceraldehyde 3-phosphate + pyruvate + H(+) = 1-deoxy-D-xylulose 5-phosphate + CO2</text>
        <dbReference type="Rhea" id="RHEA:12605"/>
        <dbReference type="ChEBI" id="CHEBI:15361"/>
        <dbReference type="ChEBI" id="CHEBI:15378"/>
        <dbReference type="ChEBI" id="CHEBI:16526"/>
        <dbReference type="ChEBI" id="CHEBI:57792"/>
        <dbReference type="ChEBI" id="CHEBI:59776"/>
        <dbReference type="EC" id="2.2.1.7"/>
    </reaction>
</comment>
<dbReference type="PROSITE" id="PS00802">
    <property type="entry name" value="TRANSKETOLASE_2"/>
    <property type="match status" value="1"/>
</dbReference>
<dbReference type="InterPro" id="IPR005477">
    <property type="entry name" value="Dxylulose-5-P_synthase"/>
</dbReference>
<keyword evidence="7 10" id="KW-0784">Thiamine biosynthesis</keyword>
<dbReference type="GO" id="GO:0008661">
    <property type="term" value="F:1-deoxy-D-xylulose-5-phosphate synthase activity"/>
    <property type="evidence" value="ECO:0007669"/>
    <property type="project" value="UniProtKB-UniRule"/>
</dbReference>
<dbReference type="STRING" id="1560234.SP90_00775"/>
<protein>
    <recommendedName>
        <fullName evidence="10">1-deoxy-D-xylulose-5-phosphate synthase</fullName>
        <ecNumber evidence="10">2.2.1.7</ecNumber>
    </recommendedName>
    <alternativeName>
        <fullName evidence="10">1-deoxyxylulose-5-phosphate synthase</fullName>
        <shortName evidence="10">DXP synthase</shortName>
        <shortName evidence="10">DXPS</shortName>
    </alternativeName>
</protein>
<dbReference type="AlphaFoldDB" id="A0A1B7XQ22"/>
<sequence length="637" mass="69496">MSDKSQSSPRLLDSINLPSDVRKLDHAQLERLAGELREEIISVVSETGGHLAPSLGVVELTLALMSVFDFDHDKLVWDVGHQAYAWKLLTGRKDDFHTLRTKNGVSGFPKMAESPYDHFGVGHSSTSISAALGMVVARELSGKKNEVISIIGDGSMTAGLAFEGLNQAGHVDKKMLVILNDNEMSISKNVGAMSHFMSRNLSSRWVRRFKKDVETILNAVPAIGEEMLNYARRSEHSLKSFFTPGMLFEAFQFNYMGPIDGHDIKALQRAFRLYQDLDEPVLLHVLTKKGKGYAPAESNPTFFHGVGSFVPETGQARKVAKVNAVPTYTEVFGNALCDLAEQDKRIVAITAAMPEGTGTACFEKKFPERFVDVGICEQHAVTFAAGLAAQGYRPFVAIYSTFMQRAYDQIVHDVCLQNLPVTFCLDRGGIVGEDGPTHHGVFDLSFMRHIPNMTVLVPSSEAELADCMATALAHDGPVAIRYPRGAGYGIPLKEKAQPFALGTGEILLEGSDVAVVAVGSRTYPALEAVKELAKETGKQATVFNARCVKPLPEEQLIELAKTHKAMLLIEENALQGGFSSAVLELLSDKGALGNCRVKRLGVPDEWVEHGAQGELREQLGLNEEGIKRAVQALFEEA</sequence>
<keyword evidence="9 10" id="KW-0414">Isoprene biosynthesis</keyword>
<gene>
    <name evidence="10" type="primary">dxs</name>
    <name evidence="12" type="ORF">SP90_00775</name>
</gene>
<dbReference type="InterPro" id="IPR009014">
    <property type="entry name" value="Transketo_C/PFOR_II"/>
</dbReference>
<dbReference type="GO" id="GO:0009228">
    <property type="term" value="P:thiamine biosynthetic process"/>
    <property type="evidence" value="ECO:0007669"/>
    <property type="project" value="UniProtKB-UniRule"/>
</dbReference>
<comment type="cofactor">
    <cofactor evidence="10">
        <name>Mg(2+)</name>
        <dbReference type="ChEBI" id="CHEBI:18420"/>
    </cofactor>
    <text evidence="10">Binds 1 Mg(2+) ion per subunit.</text>
</comment>
<dbReference type="Pfam" id="PF02780">
    <property type="entry name" value="Transketolase_C"/>
    <property type="match status" value="1"/>
</dbReference>
<evidence type="ECO:0000256" key="4">
    <source>
        <dbReference type="ARBA" id="ARBA00022679"/>
    </source>
</evidence>
<dbReference type="Pfam" id="PF13292">
    <property type="entry name" value="DXP_synthase_N"/>
    <property type="match status" value="1"/>
</dbReference>
<dbReference type="Proteomes" id="UP000091979">
    <property type="component" value="Unassembled WGS sequence"/>
</dbReference>
<accession>A0A1B7XQ22</accession>
<evidence type="ECO:0000256" key="7">
    <source>
        <dbReference type="ARBA" id="ARBA00022977"/>
    </source>
</evidence>
<dbReference type="CDD" id="cd02007">
    <property type="entry name" value="TPP_DXS"/>
    <property type="match status" value="1"/>
</dbReference>
<comment type="similarity">
    <text evidence="2 10">Belongs to the transketolase family. DXPS subfamily.</text>
</comment>
<dbReference type="NCBIfam" id="NF003933">
    <property type="entry name" value="PRK05444.2-2"/>
    <property type="match status" value="1"/>
</dbReference>
<dbReference type="CDD" id="cd07033">
    <property type="entry name" value="TPP_PYR_DXS_TK_like"/>
    <property type="match status" value="1"/>
</dbReference>
<dbReference type="FunFam" id="3.40.50.970:FF:000005">
    <property type="entry name" value="1-deoxy-D-xylulose-5-phosphate synthase"/>
    <property type="match status" value="1"/>
</dbReference>
<dbReference type="RefSeq" id="WP_066851568.1">
    <property type="nucleotide sequence ID" value="NZ_JXMS01000001.1"/>
</dbReference>
<evidence type="ECO:0000313" key="12">
    <source>
        <dbReference type="EMBL" id="OBQ57612.1"/>
    </source>
</evidence>
<dbReference type="InterPro" id="IPR033248">
    <property type="entry name" value="Transketolase_C"/>
</dbReference>
<feature type="binding site" evidence="10">
    <location>
        <position position="377"/>
    </location>
    <ligand>
        <name>thiamine diphosphate</name>
        <dbReference type="ChEBI" id="CHEBI:58937"/>
    </ligand>
</feature>
<feature type="binding site" evidence="10">
    <location>
        <position position="293"/>
    </location>
    <ligand>
        <name>thiamine diphosphate</name>
        <dbReference type="ChEBI" id="CHEBI:58937"/>
    </ligand>
</feature>
<dbReference type="PANTHER" id="PTHR43322:SF5">
    <property type="entry name" value="1-DEOXY-D-XYLULOSE-5-PHOSPHATE SYNTHASE, CHLOROPLASTIC"/>
    <property type="match status" value="1"/>
</dbReference>
<evidence type="ECO:0000256" key="10">
    <source>
        <dbReference type="HAMAP-Rule" id="MF_00315"/>
    </source>
</evidence>
<dbReference type="GO" id="GO:0019288">
    <property type="term" value="P:isopentenyl diphosphate biosynthetic process, methylerythritol 4-phosphate pathway"/>
    <property type="evidence" value="ECO:0007669"/>
    <property type="project" value="TreeGrafter"/>
</dbReference>
<comment type="caution">
    <text evidence="12">The sequence shown here is derived from an EMBL/GenBank/DDBJ whole genome shotgun (WGS) entry which is preliminary data.</text>
</comment>
<dbReference type="GO" id="GO:0030976">
    <property type="term" value="F:thiamine pyrophosphate binding"/>
    <property type="evidence" value="ECO:0007669"/>
    <property type="project" value="UniProtKB-UniRule"/>
</dbReference>
<organism evidence="12 13">
    <name type="scientific">Halodesulfovibrio spirochaetisodalis</name>
    <dbReference type="NCBI Taxonomy" id="1560234"/>
    <lineage>
        <taxon>Bacteria</taxon>
        <taxon>Pseudomonadati</taxon>
        <taxon>Thermodesulfobacteriota</taxon>
        <taxon>Desulfovibrionia</taxon>
        <taxon>Desulfovibrionales</taxon>
        <taxon>Desulfovibrionaceae</taxon>
        <taxon>Halodesulfovibrio</taxon>
    </lineage>
</organism>
<comment type="subunit">
    <text evidence="3 10">Homodimer.</text>
</comment>
<evidence type="ECO:0000256" key="3">
    <source>
        <dbReference type="ARBA" id="ARBA00011738"/>
    </source>
</evidence>
<evidence type="ECO:0000259" key="11">
    <source>
        <dbReference type="SMART" id="SM00861"/>
    </source>
</evidence>
<comment type="cofactor">
    <cofactor evidence="10">
        <name>thiamine diphosphate</name>
        <dbReference type="ChEBI" id="CHEBI:58937"/>
    </cofactor>
    <text evidence="10">Binds 1 thiamine pyrophosphate per subunit.</text>
</comment>
<feature type="binding site" evidence="10">
    <location>
        <position position="182"/>
    </location>
    <ligand>
        <name>Mg(2+)</name>
        <dbReference type="ChEBI" id="CHEBI:18420"/>
    </ligand>
</feature>
<feature type="domain" description="Transketolase-like pyrimidine-binding" evidence="11">
    <location>
        <begin position="326"/>
        <end position="490"/>
    </location>
</feature>
<evidence type="ECO:0000256" key="5">
    <source>
        <dbReference type="ARBA" id="ARBA00022723"/>
    </source>
</evidence>
<dbReference type="NCBIfam" id="TIGR00204">
    <property type="entry name" value="dxs"/>
    <property type="match status" value="1"/>
</dbReference>
<evidence type="ECO:0000256" key="6">
    <source>
        <dbReference type="ARBA" id="ARBA00022842"/>
    </source>
</evidence>
<proteinExistence type="inferred from homology"/>
<keyword evidence="4 10" id="KW-0808">Transferase</keyword>
<dbReference type="GO" id="GO:0000287">
    <property type="term" value="F:magnesium ion binding"/>
    <property type="evidence" value="ECO:0007669"/>
    <property type="project" value="UniProtKB-UniRule"/>
</dbReference>
<dbReference type="PANTHER" id="PTHR43322">
    <property type="entry name" value="1-D-DEOXYXYLULOSE 5-PHOSPHATE SYNTHASE-RELATED"/>
    <property type="match status" value="1"/>
</dbReference>
<evidence type="ECO:0000256" key="9">
    <source>
        <dbReference type="ARBA" id="ARBA00023229"/>
    </source>
</evidence>
<dbReference type="InterPro" id="IPR029061">
    <property type="entry name" value="THDP-binding"/>
</dbReference>
<dbReference type="OrthoDB" id="9803371at2"/>
<dbReference type="InterPro" id="IPR020826">
    <property type="entry name" value="Transketolase_BS"/>
</dbReference>
<dbReference type="Pfam" id="PF02779">
    <property type="entry name" value="Transket_pyr"/>
    <property type="match status" value="1"/>
</dbReference>
<keyword evidence="6 10" id="KW-0460">Magnesium</keyword>
<feature type="binding site" evidence="10">
    <location>
        <position position="153"/>
    </location>
    <ligand>
        <name>Mg(2+)</name>
        <dbReference type="ChEBI" id="CHEBI:18420"/>
    </ligand>
</feature>
<evidence type="ECO:0000256" key="2">
    <source>
        <dbReference type="ARBA" id="ARBA00011081"/>
    </source>
</evidence>
<dbReference type="HAMAP" id="MF_00315">
    <property type="entry name" value="DXP_synth"/>
    <property type="match status" value="1"/>
</dbReference>
<dbReference type="UniPathway" id="UPA00064">
    <property type="reaction ID" value="UER00091"/>
</dbReference>
<feature type="binding site" evidence="10">
    <location>
        <position position="81"/>
    </location>
    <ligand>
        <name>thiamine diphosphate</name>
        <dbReference type="ChEBI" id="CHEBI:58937"/>
    </ligand>
</feature>
<dbReference type="GO" id="GO:0016114">
    <property type="term" value="P:terpenoid biosynthetic process"/>
    <property type="evidence" value="ECO:0007669"/>
    <property type="project" value="UniProtKB-UniRule"/>
</dbReference>
<dbReference type="Gene3D" id="3.40.50.970">
    <property type="match status" value="2"/>
</dbReference>
<dbReference type="GO" id="GO:0005829">
    <property type="term" value="C:cytosol"/>
    <property type="evidence" value="ECO:0007669"/>
    <property type="project" value="TreeGrafter"/>
</dbReference>
<evidence type="ECO:0000313" key="13">
    <source>
        <dbReference type="Proteomes" id="UP000091979"/>
    </source>
</evidence>
<reference evidence="12 13" key="1">
    <citation type="submission" date="2015-01" db="EMBL/GenBank/DDBJ databases">
        <title>Desulfovibrio sp. JC271 draft genome sequence.</title>
        <authorList>
            <person name="Shivani Y."/>
            <person name="Subhash Y."/>
            <person name="Sasikala C."/>
            <person name="Ramana C.V."/>
        </authorList>
    </citation>
    <scope>NUCLEOTIDE SEQUENCE [LARGE SCALE GENOMIC DNA]</scope>
    <source>
        <strain evidence="12 13">JC271</strain>
    </source>
</reference>
<dbReference type="InterPro" id="IPR049557">
    <property type="entry name" value="Transketolase_CS"/>
</dbReference>
<feature type="binding site" evidence="10">
    <location>
        <position position="182"/>
    </location>
    <ligand>
        <name>thiamine diphosphate</name>
        <dbReference type="ChEBI" id="CHEBI:58937"/>
    </ligand>
</feature>
<dbReference type="PROSITE" id="PS00801">
    <property type="entry name" value="TRANSKETOLASE_1"/>
    <property type="match status" value="1"/>
</dbReference>
<keyword evidence="13" id="KW-1185">Reference proteome</keyword>
<feature type="binding site" evidence="10">
    <location>
        <begin position="122"/>
        <end position="124"/>
    </location>
    <ligand>
        <name>thiamine diphosphate</name>
        <dbReference type="ChEBI" id="CHEBI:58937"/>
    </ligand>
</feature>
<dbReference type="SMART" id="SM00861">
    <property type="entry name" value="Transket_pyr"/>
    <property type="match status" value="1"/>
</dbReference>
<dbReference type="EC" id="2.2.1.7" evidence="10"/>
<evidence type="ECO:0000256" key="1">
    <source>
        <dbReference type="ARBA" id="ARBA00004980"/>
    </source>
</evidence>
<feature type="binding site" evidence="10">
    <location>
        <begin position="154"/>
        <end position="155"/>
    </location>
    <ligand>
        <name>thiamine diphosphate</name>
        <dbReference type="ChEBI" id="CHEBI:58937"/>
    </ligand>
</feature>
<dbReference type="InterPro" id="IPR005475">
    <property type="entry name" value="Transketolase-like_Pyr-bd"/>
</dbReference>
<evidence type="ECO:0000256" key="8">
    <source>
        <dbReference type="ARBA" id="ARBA00023052"/>
    </source>
</evidence>
<dbReference type="PATRIC" id="fig|1560234.3.peg.165"/>
<comment type="function">
    <text evidence="10">Catalyzes the acyloin condensation reaction between C atoms 2 and 3 of pyruvate and glyceraldehyde 3-phosphate to yield 1-deoxy-D-xylulose-5-phosphate (DXP).</text>
</comment>
<dbReference type="SUPFAM" id="SSF52922">
    <property type="entry name" value="TK C-terminal domain-like"/>
    <property type="match status" value="1"/>
</dbReference>
<dbReference type="EMBL" id="JXMS01000001">
    <property type="protein sequence ID" value="OBQ57612.1"/>
    <property type="molecule type" value="Genomic_DNA"/>
</dbReference>
<dbReference type="SUPFAM" id="SSF52518">
    <property type="entry name" value="Thiamin diphosphate-binding fold (THDP-binding)"/>
    <property type="match status" value="2"/>
</dbReference>
<keyword evidence="5 10" id="KW-0479">Metal-binding</keyword>
<keyword evidence="8 10" id="KW-0786">Thiamine pyrophosphate</keyword>